<organism evidence="3 4">
    <name type="scientific">Chitinophaga pollutisoli</name>
    <dbReference type="NCBI Taxonomy" id="3133966"/>
    <lineage>
        <taxon>Bacteria</taxon>
        <taxon>Pseudomonadati</taxon>
        <taxon>Bacteroidota</taxon>
        <taxon>Chitinophagia</taxon>
        <taxon>Chitinophagales</taxon>
        <taxon>Chitinophagaceae</taxon>
        <taxon>Chitinophaga</taxon>
    </lineage>
</organism>
<dbReference type="InterPro" id="IPR006860">
    <property type="entry name" value="FecR"/>
</dbReference>
<feature type="transmembrane region" description="Helical" evidence="1">
    <location>
        <begin position="75"/>
        <end position="96"/>
    </location>
</feature>
<dbReference type="PANTHER" id="PTHR30273">
    <property type="entry name" value="PERIPLASMIC SIGNAL SENSOR AND SIGMA FACTOR ACTIVATOR FECR-RELATED"/>
    <property type="match status" value="1"/>
</dbReference>
<keyword evidence="1" id="KW-1133">Transmembrane helix</keyword>
<evidence type="ECO:0000313" key="4">
    <source>
        <dbReference type="Proteomes" id="UP001485459"/>
    </source>
</evidence>
<gene>
    <name evidence="3" type="ORF">WJU16_21250</name>
</gene>
<dbReference type="Proteomes" id="UP001485459">
    <property type="component" value="Chromosome"/>
</dbReference>
<dbReference type="InterPro" id="IPR012373">
    <property type="entry name" value="Ferrdict_sens_TM"/>
</dbReference>
<evidence type="ECO:0000256" key="1">
    <source>
        <dbReference type="SAM" id="Phobius"/>
    </source>
</evidence>
<dbReference type="EMBL" id="CP149822">
    <property type="protein sequence ID" value="WZN40495.1"/>
    <property type="molecule type" value="Genomic_DNA"/>
</dbReference>
<name>A0ABZ2YL73_9BACT</name>
<evidence type="ECO:0000259" key="2">
    <source>
        <dbReference type="Pfam" id="PF04773"/>
    </source>
</evidence>
<evidence type="ECO:0000313" key="3">
    <source>
        <dbReference type="EMBL" id="WZN40495.1"/>
    </source>
</evidence>
<keyword evidence="1" id="KW-0812">Transmembrane</keyword>
<feature type="domain" description="FecR protein" evidence="2">
    <location>
        <begin position="111"/>
        <end position="203"/>
    </location>
</feature>
<reference evidence="4" key="1">
    <citation type="submission" date="2024-03" db="EMBL/GenBank/DDBJ databases">
        <title>Chitinophaga horti sp. nov., isolated from garden soil.</title>
        <authorList>
            <person name="Lee D.S."/>
            <person name="Han D.M."/>
            <person name="Baek J.H."/>
            <person name="Choi D.G."/>
            <person name="Jeon J.H."/>
            <person name="Jeon C.O."/>
        </authorList>
    </citation>
    <scope>NUCLEOTIDE SEQUENCE [LARGE SCALE GENOMIC DNA]</scope>
    <source>
        <strain evidence="4">GPA1</strain>
    </source>
</reference>
<protein>
    <submittedName>
        <fullName evidence="3">FecR family protein</fullName>
    </submittedName>
</protein>
<dbReference type="Gene3D" id="2.60.120.1440">
    <property type="match status" value="1"/>
</dbReference>
<dbReference type="Pfam" id="PF04773">
    <property type="entry name" value="FecR"/>
    <property type="match status" value="1"/>
</dbReference>
<sequence length="219" mass="24565">MEERIQYLFKRYRDNTCTRQEYEEFFALLRQAGHDDTLRELIRQAWNSDEELPHAETYVNARGRLIHPAGRQLKLVKFAVAAALITIVATGTWLLYPSGSAQAPAMQGQQTARSEVRRLSLPDGTLVWLNTASNLRYAEDFGQEDRTVYLSGEAYFDVAQDGGKPFIIHTGHISTTVLGTAFNIRAYPGQEDVTVAVSSGKVKVRYGKEKQQPSPAGNR</sequence>
<keyword evidence="1" id="KW-0472">Membrane</keyword>
<dbReference type="PANTHER" id="PTHR30273:SF2">
    <property type="entry name" value="PROTEIN FECR"/>
    <property type="match status" value="1"/>
</dbReference>
<proteinExistence type="predicted"/>
<accession>A0ABZ2YL73</accession>
<keyword evidence="4" id="KW-1185">Reference proteome</keyword>
<dbReference type="RefSeq" id="WP_341835412.1">
    <property type="nucleotide sequence ID" value="NZ_CP149822.1"/>
</dbReference>